<evidence type="ECO:0000313" key="2">
    <source>
        <dbReference type="Proteomes" id="UP001283361"/>
    </source>
</evidence>
<dbReference type="AlphaFoldDB" id="A0AAE0ZR77"/>
<name>A0AAE0ZR77_9GAST</name>
<dbReference type="Proteomes" id="UP001283361">
    <property type="component" value="Unassembled WGS sequence"/>
</dbReference>
<gene>
    <name evidence="1" type="ORF">RRG08_030181</name>
</gene>
<evidence type="ECO:0000313" key="1">
    <source>
        <dbReference type="EMBL" id="KAK3774099.1"/>
    </source>
</evidence>
<accession>A0AAE0ZR77</accession>
<keyword evidence="2" id="KW-1185">Reference proteome</keyword>
<reference evidence="1" key="1">
    <citation type="journal article" date="2023" name="G3 (Bethesda)">
        <title>A reference genome for the long-term kleptoplast-retaining sea slug Elysia crispata morphotype clarki.</title>
        <authorList>
            <person name="Eastman K.E."/>
            <person name="Pendleton A.L."/>
            <person name="Shaikh M.A."/>
            <person name="Suttiyut T."/>
            <person name="Ogas R."/>
            <person name="Tomko P."/>
            <person name="Gavelis G."/>
            <person name="Widhalm J.R."/>
            <person name="Wisecaver J.H."/>
        </authorList>
    </citation>
    <scope>NUCLEOTIDE SEQUENCE</scope>
    <source>
        <strain evidence="1">ECLA1</strain>
    </source>
</reference>
<sequence length="86" mass="9839">MRPNTTLEGQEGRCNRRRILFLYPGYRIDTNLDLAYTILWTNIVNKPESGLLQVSKYSMLSKDGVLQYPTSRGDNKSHSCELASDQ</sequence>
<protein>
    <submittedName>
        <fullName evidence="1">Uncharacterized protein</fullName>
    </submittedName>
</protein>
<comment type="caution">
    <text evidence="1">The sequence shown here is derived from an EMBL/GenBank/DDBJ whole genome shotgun (WGS) entry which is preliminary data.</text>
</comment>
<dbReference type="EMBL" id="JAWDGP010003469">
    <property type="protein sequence ID" value="KAK3774099.1"/>
    <property type="molecule type" value="Genomic_DNA"/>
</dbReference>
<proteinExistence type="predicted"/>
<organism evidence="1 2">
    <name type="scientific">Elysia crispata</name>
    <name type="common">lettuce slug</name>
    <dbReference type="NCBI Taxonomy" id="231223"/>
    <lineage>
        <taxon>Eukaryota</taxon>
        <taxon>Metazoa</taxon>
        <taxon>Spiralia</taxon>
        <taxon>Lophotrochozoa</taxon>
        <taxon>Mollusca</taxon>
        <taxon>Gastropoda</taxon>
        <taxon>Heterobranchia</taxon>
        <taxon>Euthyneura</taxon>
        <taxon>Panpulmonata</taxon>
        <taxon>Sacoglossa</taxon>
        <taxon>Placobranchoidea</taxon>
        <taxon>Plakobranchidae</taxon>
        <taxon>Elysia</taxon>
    </lineage>
</organism>